<evidence type="ECO:0000313" key="10">
    <source>
        <dbReference type="Proteomes" id="UP000179807"/>
    </source>
</evidence>
<evidence type="ECO:0000256" key="3">
    <source>
        <dbReference type="ARBA" id="ARBA00022485"/>
    </source>
</evidence>
<evidence type="ECO:0000256" key="1">
    <source>
        <dbReference type="ARBA" id="ARBA00006596"/>
    </source>
</evidence>
<keyword evidence="3" id="KW-0004">4Fe-4S</keyword>
<keyword evidence="4" id="KW-0479">Metal-binding</keyword>
<dbReference type="VEuPathDB" id="TrichDB:TRFO_29758"/>
<sequence>MRMNIKKNVSSIIFHSIKGGRQNDLASELNKYITENAKSTPYAIHYVRASLGMSPIPESPLTQDEVEVALFSKKSVRDPIVEVVPQICEKCTDDHVTVTDLCMSCSAHPCDHVCPVNAIKVFTDRSQKTAIDPNICIRCEECMKVCPYSAIVHRYRPCKAACGTEAITIGKDNRSYIEQSKCASCGLCTVACPFGAIIHKSEIGNVIAKLAQHNDSRKIAAIVAPAFINQFGTKHQPADVFAAIKKCGFDHVIEVAFGADMDTVEIAEKLHQKKEGDYIGTSCCPSWLRTVRKHYPSQLKHIVPSFAPMVETARALKQSDPEIDVVFVGPCVAKISETLEPKMSKYVEHAITFEEMACIFDFLNVKIEKTNNKLNQASSYGRGYAVAGGVAEAVIKAAEKTYGMKNIKAERADTLLKCRQMLKKLESGELKPDIVEGMGCLGGCIGGAGCIATPKKIKSKVLAFKKNATLSLEESIKQTYEDLCSK</sequence>
<evidence type="ECO:0000256" key="5">
    <source>
        <dbReference type="ARBA" id="ARBA00022982"/>
    </source>
</evidence>
<evidence type="ECO:0000256" key="4">
    <source>
        <dbReference type="ARBA" id="ARBA00022723"/>
    </source>
</evidence>
<evidence type="ECO:0000313" key="9">
    <source>
        <dbReference type="EMBL" id="OHT02995.1"/>
    </source>
</evidence>
<dbReference type="InterPro" id="IPR017896">
    <property type="entry name" value="4Fe4S_Fe-S-bd"/>
</dbReference>
<keyword evidence="2" id="KW-0813">Transport</keyword>
<dbReference type="AlphaFoldDB" id="A0A1J4JVF8"/>
<evidence type="ECO:0000256" key="2">
    <source>
        <dbReference type="ARBA" id="ARBA00022448"/>
    </source>
</evidence>
<proteinExistence type="inferred from homology"/>
<dbReference type="Pfam" id="PF02906">
    <property type="entry name" value="Fe_hyd_lg_C"/>
    <property type="match status" value="1"/>
</dbReference>
<dbReference type="Gene3D" id="3.30.70.20">
    <property type="match status" value="2"/>
</dbReference>
<dbReference type="RefSeq" id="XP_068356131.1">
    <property type="nucleotide sequence ID" value="XM_068506965.1"/>
</dbReference>
<comment type="similarity">
    <text evidence="1">Belongs to the NARF family.</text>
</comment>
<keyword evidence="6" id="KW-0408">Iron</keyword>
<dbReference type="EMBL" id="MLAK01000845">
    <property type="protein sequence ID" value="OHT02995.1"/>
    <property type="molecule type" value="Genomic_DNA"/>
</dbReference>
<feature type="domain" description="4Fe-4S ferredoxin-type" evidence="8">
    <location>
        <begin position="127"/>
        <end position="156"/>
    </location>
</feature>
<dbReference type="OrthoDB" id="24758at2759"/>
<dbReference type="Proteomes" id="UP000179807">
    <property type="component" value="Unassembled WGS sequence"/>
</dbReference>
<organism evidence="9 10">
    <name type="scientific">Tritrichomonas foetus</name>
    <dbReference type="NCBI Taxonomy" id="1144522"/>
    <lineage>
        <taxon>Eukaryota</taxon>
        <taxon>Metamonada</taxon>
        <taxon>Parabasalia</taxon>
        <taxon>Tritrichomonadida</taxon>
        <taxon>Tritrichomonadidae</taxon>
        <taxon>Tritrichomonas</taxon>
    </lineage>
</organism>
<feature type="domain" description="4Fe-4S ferredoxin-type" evidence="8">
    <location>
        <begin position="173"/>
        <end position="202"/>
    </location>
</feature>
<dbReference type="InterPro" id="IPR050294">
    <property type="entry name" value="RnfB_subfamily"/>
</dbReference>
<dbReference type="InterPro" id="IPR009016">
    <property type="entry name" value="Fe_hydrogenase"/>
</dbReference>
<dbReference type="PANTHER" id="PTHR42859">
    <property type="entry name" value="OXIDOREDUCTASE"/>
    <property type="match status" value="1"/>
</dbReference>
<keyword evidence="10" id="KW-1185">Reference proteome</keyword>
<reference evidence="9" key="1">
    <citation type="submission" date="2016-10" db="EMBL/GenBank/DDBJ databases">
        <authorList>
            <person name="Benchimol M."/>
            <person name="Almeida L.G."/>
            <person name="Vasconcelos A.T."/>
            <person name="Perreira-Neves A."/>
            <person name="Rosa I.A."/>
            <person name="Tasca T."/>
            <person name="Bogo M.R."/>
            <person name="de Souza W."/>
        </authorList>
    </citation>
    <scope>NUCLEOTIDE SEQUENCE [LARGE SCALE GENOMIC DNA]</scope>
    <source>
        <strain evidence="9">K</strain>
    </source>
</reference>
<dbReference type="Gene3D" id="3.40.950.10">
    <property type="entry name" value="Fe-only Hydrogenase (Larger Subunit), Chain L, domain 3"/>
    <property type="match status" value="1"/>
</dbReference>
<comment type="caution">
    <text evidence="9">The sequence shown here is derived from an EMBL/GenBank/DDBJ whole genome shotgun (WGS) entry which is preliminary data.</text>
</comment>
<dbReference type="SUPFAM" id="SSF54862">
    <property type="entry name" value="4Fe-4S ferredoxins"/>
    <property type="match status" value="1"/>
</dbReference>
<dbReference type="GO" id="GO:0046872">
    <property type="term" value="F:metal ion binding"/>
    <property type="evidence" value="ECO:0007669"/>
    <property type="project" value="UniProtKB-KW"/>
</dbReference>
<keyword evidence="7" id="KW-0411">Iron-sulfur</keyword>
<accession>A0A1J4JVF8</accession>
<dbReference type="PANTHER" id="PTHR42859:SF10">
    <property type="entry name" value="DIMETHYLSULFOXIDE REDUCTASE CHAIN B"/>
    <property type="match status" value="1"/>
</dbReference>
<dbReference type="Pfam" id="PF12838">
    <property type="entry name" value="Fer4_7"/>
    <property type="match status" value="1"/>
</dbReference>
<dbReference type="GO" id="GO:0051539">
    <property type="term" value="F:4 iron, 4 sulfur cluster binding"/>
    <property type="evidence" value="ECO:0007669"/>
    <property type="project" value="UniProtKB-KW"/>
</dbReference>
<dbReference type="PROSITE" id="PS51379">
    <property type="entry name" value="4FE4S_FER_2"/>
    <property type="match status" value="3"/>
</dbReference>
<keyword evidence="5" id="KW-0249">Electron transport</keyword>
<dbReference type="Pfam" id="PF00037">
    <property type="entry name" value="Fer4"/>
    <property type="match status" value="1"/>
</dbReference>
<evidence type="ECO:0000259" key="8">
    <source>
        <dbReference type="PROSITE" id="PS51379"/>
    </source>
</evidence>
<protein>
    <submittedName>
        <fullName evidence="9">Hydrogenase large subunit domain-containing protein</fullName>
    </submittedName>
</protein>
<dbReference type="InterPro" id="IPR004108">
    <property type="entry name" value="Fe_hydrogenase_lsu_C"/>
</dbReference>
<dbReference type="GeneID" id="94841669"/>
<dbReference type="InterPro" id="IPR017900">
    <property type="entry name" value="4Fe4S_Fe_S_CS"/>
</dbReference>
<dbReference type="PROSITE" id="PS00198">
    <property type="entry name" value="4FE4S_FER_1"/>
    <property type="match status" value="1"/>
</dbReference>
<gene>
    <name evidence="9" type="ORF">TRFO_29758</name>
</gene>
<feature type="domain" description="4Fe-4S ferredoxin-type" evidence="8">
    <location>
        <begin position="93"/>
        <end position="124"/>
    </location>
</feature>
<name>A0A1J4JVF8_9EUKA</name>
<dbReference type="SUPFAM" id="SSF53920">
    <property type="entry name" value="Fe-only hydrogenase"/>
    <property type="match status" value="1"/>
</dbReference>
<evidence type="ECO:0000256" key="6">
    <source>
        <dbReference type="ARBA" id="ARBA00023004"/>
    </source>
</evidence>
<evidence type="ECO:0000256" key="7">
    <source>
        <dbReference type="ARBA" id="ARBA00023014"/>
    </source>
</evidence>